<proteinExistence type="predicted"/>
<protein>
    <submittedName>
        <fullName evidence="2">Os07g0525450 protein</fullName>
    </submittedName>
</protein>
<accession>A0A0P0X7A1</accession>
<gene>
    <name evidence="2" type="ordered locus">Os07g0525450</name>
    <name evidence="2" type="ORF">OSNPB_070525450</name>
</gene>
<sequence>MERDDVELDAGDEDARAAAVLGEVLGEAQRGGARGAAAEVEHGAAHGGAEAEERGEAVVRARGLRARVGGHDEVGDVGRGAAPPDDGPLRRLRRELRPRGGGDVQPGVQRRRGAVEELRVRGNHLLVVVEETLVGA</sequence>
<evidence type="ECO:0000313" key="3">
    <source>
        <dbReference type="Proteomes" id="UP000059680"/>
    </source>
</evidence>
<dbReference type="EMBL" id="AP014963">
    <property type="protein sequence ID" value="BAT01847.1"/>
    <property type="molecule type" value="Genomic_DNA"/>
</dbReference>
<feature type="region of interest" description="Disordered" evidence="1">
    <location>
        <begin position="33"/>
        <end position="55"/>
    </location>
</feature>
<reference evidence="2 3" key="3">
    <citation type="journal article" date="2013" name="Rice">
        <title>Improvement of the Oryza sativa Nipponbare reference genome using next generation sequence and optical map data.</title>
        <authorList>
            <person name="Kawahara Y."/>
            <person name="de la Bastide M."/>
            <person name="Hamilton J.P."/>
            <person name="Kanamori H."/>
            <person name="McCombie W.R."/>
            <person name="Ouyang S."/>
            <person name="Schwartz D.C."/>
            <person name="Tanaka T."/>
            <person name="Wu J."/>
            <person name="Zhou S."/>
            <person name="Childs K.L."/>
            <person name="Davidson R.M."/>
            <person name="Lin H."/>
            <person name="Quesada-Ocampo L."/>
            <person name="Vaillancourt B."/>
            <person name="Sakai H."/>
            <person name="Lee S.S."/>
            <person name="Kim J."/>
            <person name="Numa H."/>
            <person name="Itoh T."/>
            <person name="Buell C.R."/>
            <person name="Matsumoto T."/>
        </authorList>
    </citation>
    <scope>NUCLEOTIDE SEQUENCE [LARGE SCALE GENOMIC DNA]</scope>
    <source>
        <strain evidence="3">cv. Nipponbare</strain>
    </source>
</reference>
<dbReference type="PaxDb" id="39947-A0A0P0X7A1"/>
<dbReference type="Proteomes" id="UP000059680">
    <property type="component" value="Chromosome 7"/>
</dbReference>
<feature type="region of interest" description="Disordered" evidence="1">
    <location>
        <begin position="70"/>
        <end position="110"/>
    </location>
</feature>
<name>A0A0P0X7A1_ORYSJ</name>
<feature type="compositionally biased region" description="Basic and acidic residues" evidence="1">
    <location>
        <begin position="39"/>
        <end position="55"/>
    </location>
</feature>
<dbReference type="AlphaFoldDB" id="A0A0P0X7A1"/>
<reference evidence="3" key="1">
    <citation type="journal article" date="2005" name="Nature">
        <title>The map-based sequence of the rice genome.</title>
        <authorList>
            <consortium name="International rice genome sequencing project (IRGSP)"/>
            <person name="Matsumoto T."/>
            <person name="Wu J."/>
            <person name="Kanamori H."/>
            <person name="Katayose Y."/>
            <person name="Fujisawa M."/>
            <person name="Namiki N."/>
            <person name="Mizuno H."/>
            <person name="Yamamoto K."/>
            <person name="Antonio B.A."/>
            <person name="Baba T."/>
            <person name="Sakata K."/>
            <person name="Nagamura Y."/>
            <person name="Aoki H."/>
            <person name="Arikawa K."/>
            <person name="Arita K."/>
            <person name="Bito T."/>
            <person name="Chiden Y."/>
            <person name="Fujitsuka N."/>
            <person name="Fukunaka R."/>
            <person name="Hamada M."/>
            <person name="Harada C."/>
            <person name="Hayashi A."/>
            <person name="Hijishita S."/>
            <person name="Honda M."/>
            <person name="Hosokawa S."/>
            <person name="Ichikawa Y."/>
            <person name="Idonuma A."/>
            <person name="Iijima M."/>
            <person name="Ikeda M."/>
            <person name="Ikeno M."/>
            <person name="Ito K."/>
            <person name="Ito S."/>
            <person name="Ito T."/>
            <person name="Ito Y."/>
            <person name="Ito Y."/>
            <person name="Iwabuchi A."/>
            <person name="Kamiya K."/>
            <person name="Karasawa W."/>
            <person name="Kurita K."/>
            <person name="Katagiri S."/>
            <person name="Kikuta A."/>
            <person name="Kobayashi H."/>
            <person name="Kobayashi N."/>
            <person name="Machita K."/>
            <person name="Maehara T."/>
            <person name="Masukawa M."/>
            <person name="Mizubayashi T."/>
            <person name="Mukai Y."/>
            <person name="Nagasaki H."/>
            <person name="Nagata Y."/>
            <person name="Naito S."/>
            <person name="Nakashima M."/>
            <person name="Nakama Y."/>
            <person name="Nakamichi Y."/>
            <person name="Nakamura M."/>
            <person name="Meguro A."/>
            <person name="Negishi M."/>
            <person name="Ohta I."/>
            <person name="Ohta T."/>
            <person name="Okamoto M."/>
            <person name="Ono N."/>
            <person name="Saji S."/>
            <person name="Sakaguchi M."/>
            <person name="Sakai K."/>
            <person name="Shibata M."/>
            <person name="Shimokawa T."/>
            <person name="Song J."/>
            <person name="Takazaki Y."/>
            <person name="Terasawa K."/>
            <person name="Tsugane M."/>
            <person name="Tsuji K."/>
            <person name="Ueda S."/>
            <person name="Waki K."/>
            <person name="Yamagata H."/>
            <person name="Yamamoto M."/>
            <person name="Yamamoto S."/>
            <person name="Yamane H."/>
            <person name="Yoshiki S."/>
            <person name="Yoshihara R."/>
            <person name="Yukawa K."/>
            <person name="Zhong H."/>
            <person name="Yano M."/>
            <person name="Yuan Q."/>
            <person name="Ouyang S."/>
            <person name="Liu J."/>
            <person name="Jones K.M."/>
            <person name="Gansberger K."/>
            <person name="Moffat K."/>
            <person name="Hill J."/>
            <person name="Bera J."/>
            <person name="Fadrosh D."/>
            <person name="Jin S."/>
            <person name="Johri S."/>
            <person name="Kim M."/>
            <person name="Overton L."/>
            <person name="Reardon M."/>
            <person name="Tsitrin T."/>
            <person name="Vuong H."/>
            <person name="Weaver B."/>
            <person name="Ciecko A."/>
            <person name="Tallon L."/>
            <person name="Jackson J."/>
            <person name="Pai G."/>
            <person name="Aken S.V."/>
            <person name="Utterback T."/>
            <person name="Reidmuller S."/>
            <person name="Feldblyum T."/>
            <person name="Hsiao J."/>
            <person name="Zismann V."/>
            <person name="Iobst S."/>
            <person name="de Vazeille A.R."/>
            <person name="Buell C.R."/>
            <person name="Ying K."/>
            <person name="Li Y."/>
            <person name="Lu T."/>
            <person name="Huang Y."/>
            <person name="Zhao Q."/>
            <person name="Feng Q."/>
            <person name="Zhang L."/>
            <person name="Zhu J."/>
            <person name="Weng Q."/>
            <person name="Mu J."/>
            <person name="Lu Y."/>
            <person name="Fan D."/>
            <person name="Liu Y."/>
            <person name="Guan J."/>
            <person name="Zhang Y."/>
            <person name="Yu S."/>
            <person name="Liu X."/>
            <person name="Zhang Y."/>
            <person name="Hong G."/>
            <person name="Han B."/>
            <person name="Choisne N."/>
            <person name="Demange N."/>
            <person name="Orjeda G."/>
            <person name="Samain S."/>
            <person name="Cattolico L."/>
            <person name="Pelletier E."/>
            <person name="Couloux A."/>
            <person name="Segurens B."/>
            <person name="Wincker P."/>
            <person name="D'Hont A."/>
            <person name="Scarpelli C."/>
            <person name="Weissenbach J."/>
            <person name="Salanoubat M."/>
            <person name="Quetier F."/>
            <person name="Yu Y."/>
            <person name="Kim H.R."/>
            <person name="Rambo T."/>
            <person name="Currie J."/>
            <person name="Collura K."/>
            <person name="Luo M."/>
            <person name="Yang T."/>
            <person name="Ammiraju J.S.S."/>
            <person name="Engler F."/>
            <person name="Soderlund C."/>
            <person name="Wing R.A."/>
            <person name="Palmer L.E."/>
            <person name="de la Bastide M."/>
            <person name="Spiegel L."/>
            <person name="Nascimento L."/>
            <person name="Zutavern T."/>
            <person name="O'Shaughnessy A."/>
            <person name="Dike S."/>
            <person name="Dedhia N."/>
            <person name="Preston R."/>
            <person name="Balija V."/>
            <person name="McCombie W.R."/>
            <person name="Chow T."/>
            <person name="Chen H."/>
            <person name="Chung M."/>
            <person name="Chen C."/>
            <person name="Shaw J."/>
            <person name="Wu H."/>
            <person name="Hsiao K."/>
            <person name="Chao Y."/>
            <person name="Chu M."/>
            <person name="Cheng C."/>
            <person name="Hour A."/>
            <person name="Lee P."/>
            <person name="Lin S."/>
            <person name="Lin Y."/>
            <person name="Liou J."/>
            <person name="Liu S."/>
            <person name="Hsing Y."/>
            <person name="Raghuvanshi S."/>
            <person name="Mohanty A."/>
            <person name="Bharti A.K."/>
            <person name="Gaur A."/>
            <person name="Gupta V."/>
            <person name="Kumar D."/>
            <person name="Ravi V."/>
            <person name="Vij S."/>
            <person name="Kapur A."/>
            <person name="Khurana P."/>
            <person name="Khurana P."/>
            <person name="Khurana J.P."/>
            <person name="Tyagi A.K."/>
            <person name="Gaikwad K."/>
            <person name="Singh A."/>
            <person name="Dalal V."/>
            <person name="Srivastava S."/>
            <person name="Dixit A."/>
            <person name="Pal A.K."/>
            <person name="Ghazi I.A."/>
            <person name="Yadav M."/>
            <person name="Pandit A."/>
            <person name="Bhargava A."/>
            <person name="Sureshbabu K."/>
            <person name="Batra K."/>
            <person name="Sharma T.R."/>
            <person name="Mohapatra T."/>
            <person name="Singh N.K."/>
            <person name="Messing J."/>
            <person name="Nelson A.B."/>
            <person name="Fuks G."/>
            <person name="Kavchok S."/>
            <person name="Keizer G."/>
            <person name="Linton E."/>
            <person name="Llaca V."/>
            <person name="Song R."/>
            <person name="Tanyolac B."/>
            <person name="Young S."/>
            <person name="Ho-Il K."/>
            <person name="Hahn J.H."/>
            <person name="Sangsakoo G."/>
            <person name="Vanavichit A."/>
            <person name="de Mattos Luiz.A.T."/>
            <person name="Zimmer P.D."/>
            <person name="Malone G."/>
            <person name="Dellagostin O."/>
            <person name="de Oliveira A.C."/>
            <person name="Bevan M."/>
            <person name="Bancroft I."/>
            <person name="Minx P."/>
            <person name="Cordum H."/>
            <person name="Wilson R."/>
            <person name="Cheng Z."/>
            <person name="Jin W."/>
            <person name="Jiang J."/>
            <person name="Leong S.A."/>
            <person name="Iwama H."/>
            <person name="Gojobori T."/>
            <person name="Itoh T."/>
            <person name="Niimura Y."/>
            <person name="Fujii Y."/>
            <person name="Habara T."/>
            <person name="Sakai H."/>
            <person name="Sato Y."/>
            <person name="Wilson G."/>
            <person name="Kumar K."/>
            <person name="McCouch S."/>
            <person name="Juretic N."/>
            <person name="Hoen D."/>
            <person name="Wright S."/>
            <person name="Bruskiewich R."/>
            <person name="Bureau T."/>
            <person name="Miyao A."/>
            <person name="Hirochika H."/>
            <person name="Nishikawa T."/>
            <person name="Kadowaki K."/>
            <person name="Sugiura M."/>
            <person name="Burr B."/>
            <person name="Sasaki T."/>
        </authorList>
    </citation>
    <scope>NUCLEOTIDE SEQUENCE [LARGE SCALE GENOMIC DNA]</scope>
    <source>
        <strain evidence="3">cv. Nipponbare</strain>
    </source>
</reference>
<dbReference type="InParanoid" id="A0A0P0X7A1"/>
<keyword evidence="3" id="KW-1185">Reference proteome</keyword>
<reference evidence="2 3" key="2">
    <citation type="journal article" date="2013" name="Plant Cell Physiol.">
        <title>Rice Annotation Project Database (RAP-DB): an integrative and interactive database for rice genomics.</title>
        <authorList>
            <person name="Sakai H."/>
            <person name="Lee S.S."/>
            <person name="Tanaka T."/>
            <person name="Numa H."/>
            <person name="Kim J."/>
            <person name="Kawahara Y."/>
            <person name="Wakimoto H."/>
            <person name="Yang C.C."/>
            <person name="Iwamoto M."/>
            <person name="Abe T."/>
            <person name="Yamada Y."/>
            <person name="Muto A."/>
            <person name="Inokuchi H."/>
            <person name="Ikemura T."/>
            <person name="Matsumoto T."/>
            <person name="Sasaki T."/>
            <person name="Itoh T."/>
        </authorList>
    </citation>
    <scope>NUCLEOTIDE SEQUENCE [LARGE SCALE GENOMIC DNA]</scope>
    <source>
        <strain evidence="3">cv. Nipponbare</strain>
    </source>
</reference>
<evidence type="ECO:0000256" key="1">
    <source>
        <dbReference type="SAM" id="MobiDB-lite"/>
    </source>
</evidence>
<dbReference type="Gramene" id="Os07t0525450-00">
    <property type="protein sequence ID" value="Os07t0525450-00"/>
    <property type="gene ID" value="Os07g0525450"/>
</dbReference>
<evidence type="ECO:0000313" key="2">
    <source>
        <dbReference type="EMBL" id="BAT01847.1"/>
    </source>
</evidence>
<organism evidence="2 3">
    <name type="scientific">Oryza sativa subsp. japonica</name>
    <name type="common">Rice</name>
    <dbReference type="NCBI Taxonomy" id="39947"/>
    <lineage>
        <taxon>Eukaryota</taxon>
        <taxon>Viridiplantae</taxon>
        <taxon>Streptophyta</taxon>
        <taxon>Embryophyta</taxon>
        <taxon>Tracheophyta</taxon>
        <taxon>Spermatophyta</taxon>
        <taxon>Magnoliopsida</taxon>
        <taxon>Liliopsida</taxon>
        <taxon>Poales</taxon>
        <taxon>Poaceae</taxon>
        <taxon>BOP clade</taxon>
        <taxon>Oryzoideae</taxon>
        <taxon>Oryzeae</taxon>
        <taxon>Oryzinae</taxon>
        <taxon>Oryza</taxon>
        <taxon>Oryza sativa</taxon>
    </lineage>
</organism>